<feature type="disulfide bond" evidence="3">
    <location>
        <begin position="140"/>
        <end position="152"/>
    </location>
</feature>
<accession>A0A1D1ZFC5</accession>
<organism evidence="4">
    <name type="scientific">Anthurium amnicola</name>
    <dbReference type="NCBI Taxonomy" id="1678845"/>
    <lineage>
        <taxon>Eukaryota</taxon>
        <taxon>Viridiplantae</taxon>
        <taxon>Streptophyta</taxon>
        <taxon>Embryophyta</taxon>
        <taxon>Tracheophyta</taxon>
        <taxon>Spermatophyta</taxon>
        <taxon>Magnoliopsida</taxon>
        <taxon>Liliopsida</taxon>
        <taxon>Araceae</taxon>
        <taxon>Pothoideae</taxon>
        <taxon>Potheae</taxon>
        <taxon>Anthurium</taxon>
    </lineage>
</organism>
<feature type="disulfide bond" evidence="3">
    <location>
        <begin position="215"/>
        <end position="277"/>
    </location>
</feature>
<evidence type="ECO:0000256" key="3">
    <source>
        <dbReference type="PIRSR" id="PIRSR002703-1"/>
    </source>
</evidence>
<dbReference type="PROSITE" id="PS51367">
    <property type="entry name" value="THAUMATIN_2"/>
    <property type="match status" value="1"/>
</dbReference>
<gene>
    <name evidence="4" type="primary">At1g18250_6</name>
    <name evidence="4" type="ORF">g.62354</name>
</gene>
<proteinExistence type="inferred from homology"/>
<feature type="disulfide bond" evidence="3">
    <location>
        <begin position="244"/>
        <end position="253"/>
    </location>
</feature>
<feature type="disulfide bond" evidence="3">
    <location>
        <begin position="210"/>
        <end position="294"/>
    </location>
</feature>
<dbReference type="InterPro" id="IPR037176">
    <property type="entry name" value="Osmotin/thaumatin-like_sf"/>
</dbReference>
<feature type="disulfide bond" evidence="3">
    <location>
        <begin position="157"/>
        <end position="163"/>
    </location>
</feature>
<evidence type="ECO:0000313" key="4">
    <source>
        <dbReference type="EMBL" id="JAT65646.1"/>
    </source>
</evidence>
<reference evidence="4" key="1">
    <citation type="submission" date="2015-07" db="EMBL/GenBank/DDBJ databases">
        <title>Transcriptome Assembly of Anthurium amnicola.</title>
        <authorList>
            <person name="Suzuki J."/>
        </authorList>
    </citation>
    <scope>NUCLEOTIDE SEQUENCE</scope>
</reference>
<feature type="non-terminal residue" evidence="4">
    <location>
        <position position="1"/>
    </location>
</feature>
<dbReference type="AlphaFoldDB" id="A0A1D1ZFC5"/>
<protein>
    <submittedName>
        <fullName evidence="4">Thaumatin-like protein</fullName>
    </submittedName>
</protein>
<name>A0A1D1ZFC5_9ARAE</name>
<sequence>SIPLISIPPITLPALYFLPAAANPNMQTTVGPENPPSSPSPLVYAVRMTPSSVRLATSLLRIATSLFLLISFHLVLSGWGADGVTLRVVNRCSFPIWPAVAPNGSHPVVADGGFFLPPGQSRRVQAPSTWSGRLWARTGCKFDHPSWRRRPCRTGDCQRRLACNGTTGEIPATLVEMTLQPGGGSHYDVSLVDGYNLPVSISATPDEPGCYIGGCVRSPNAACPPELQVRDGAGRGVVACKSACRAFDRDDYCCRNAYGSEGTCKPTAYSTMFKDACPHYFSYAFDTPSPLVRCSSHLYIITFCPPIWGTNMPM</sequence>
<dbReference type="EMBL" id="GDJX01002290">
    <property type="protein sequence ID" value="JAT65646.1"/>
    <property type="molecule type" value="Transcribed_RNA"/>
</dbReference>
<evidence type="ECO:0000256" key="1">
    <source>
        <dbReference type="ARBA" id="ARBA00010607"/>
    </source>
</evidence>
<evidence type="ECO:0000256" key="2">
    <source>
        <dbReference type="ARBA" id="ARBA00023157"/>
    </source>
</evidence>
<dbReference type="InterPro" id="IPR001938">
    <property type="entry name" value="Thaumatin"/>
</dbReference>
<dbReference type="PANTHER" id="PTHR31048">
    <property type="entry name" value="OS03G0233200 PROTEIN"/>
    <property type="match status" value="1"/>
</dbReference>
<dbReference type="FunFam" id="2.60.110.10:FF:000002">
    <property type="entry name" value="Thaumatin-like protein 1a"/>
    <property type="match status" value="1"/>
</dbReference>
<dbReference type="CDD" id="cd09218">
    <property type="entry name" value="TLP-PA"/>
    <property type="match status" value="1"/>
</dbReference>
<dbReference type="Gene3D" id="2.60.110.10">
    <property type="entry name" value="Thaumatin"/>
    <property type="match status" value="1"/>
</dbReference>
<dbReference type="PIRSF" id="PIRSF002703">
    <property type="entry name" value="Thaumatin"/>
    <property type="match status" value="1"/>
</dbReference>
<dbReference type="Pfam" id="PF00314">
    <property type="entry name" value="Thaumatin"/>
    <property type="match status" value="1"/>
</dbReference>
<feature type="disulfide bond" evidence="3">
    <location>
        <begin position="254"/>
        <end position="264"/>
    </location>
</feature>
<dbReference type="SMART" id="SM00205">
    <property type="entry name" value="THN"/>
    <property type="match status" value="1"/>
</dbReference>
<feature type="disulfide bond" evidence="3">
    <location>
        <begin position="92"/>
        <end position="304"/>
    </location>
</feature>
<dbReference type="SUPFAM" id="SSF49870">
    <property type="entry name" value="Osmotin, thaumatin-like protein"/>
    <property type="match status" value="1"/>
</dbReference>
<keyword evidence="2 3" id="KW-1015">Disulfide bond</keyword>
<feature type="disulfide bond" evidence="3">
    <location>
        <begin position="223"/>
        <end position="240"/>
    </location>
</feature>
<comment type="similarity">
    <text evidence="1">Belongs to the thaumatin family.</text>
</comment>
<dbReference type="PRINTS" id="PR00347">
    <property type="entry name" value="THAUMATIN"/>
</dbReference>